<comment type="caution">
    <text evidence="6">The sequence shown here is derived from an EMBL/GenBank/DDBJ whole genome shotgun (WGS) entry which is preliminary data.</text>
</comment>
<evidence type="ECO:0000259" key="5">
    <source>
        <dbReference type="PROSITE" id="PS50600"/>
    </source>
</evidence>
<keyword evidence="2" id="KW-0645">Protease</keyword>
<feature type="compositionally biased region" description="Polar residues" evidence="4">
    <location>
        <begin position="227"/>
        <end position="236"/>
    </location>
</feature>
<feature type="compositionally biased region" description="Basic and acidic residues" evidence="4">
    <location>
        <begin position="46"/>
        <end position="60"/>
    </location>
</feature>
<sequence length="692" mass="77075">MGKRKRGEDRDISHSRHRKYFPGLQSKYQNNQRPFQLSVALMAPRNQRDYTGRANDRVGQRDTNNTRPQSGSGQAVLAENEASDVARQFAERLSRRVASLNSTQNITRATSSSGRQQVSANLTATSQSNIQRLQYQQNPSRSAQPAQDVSDNARYLQEVAMHGSFSPRSNRTNVDATMNTISSQRQQSSANITSASQHGSRLIPNQQAQSQPLQRSRAQSIPLRPSPYQQTHGLSNFSTNQAHVSPLARVQDDTVTYGQFQSSAKRQHTARTPSNSTTSSTMLSPVPKRLRPVARSATPEQITVSAAKDAVRRSPACTTQHALTIIPPSMIRNPIEKPNNVQQFAWGLVAKWTADAMTEGRGSVPPVLTSNEADQIKHFGTIRMVQAYQDIVDALPRDVHQAHIQVALAARQRIEEIEKVANHGKGPWMSLEEGILQWKSLYKEAPVNIRGGNPSIGGTIIFARSLKTLLRNAGKNQSGWLNDEVVHGGVAAAMGDEFYPCIVIGSLDWQAVMQGTREQPLYWGETTKLARYIIVNEQKHWFLLLASPITKIIASLDSLVKRDERDPHVKKLMQIAKQHWGQVRFDGNIQSKKQGNKYDCGVWVVENFKAMRLGGPPALRNVEVNEAETRLNLLESLMRAAEREQRIEWPKWHRVTKPTTNSIPNSGVVEVDDTEMEKATSAGARVLLSKGI</sequence>
<evidence type="ECO:0000256" key="1">
    <source>
        <dbReference type="ARBA" id="ARBA00005234"/>
    </source>
</evidence>
<name>A0ABR0JP50_9EURO</name>
<dbReference type="SUPFAM" id="SSF54001">
    <property type="entry name" value="Cysteine proteinases"/>
    <property type="match status" value="1"/>
</dbReference>
<gene>
    <name evidence="6" type="ORF">LTR69_002400</name>
</gene>
<dbReference type="InterPro" id="IPR003653">
    <property type="entry name" value="Peptidase_C48_C"/>
</dbReference>
<evidence type="ECO:0000256" key="3">
    <source>
        <dbReference type="ARBA" id="ARBA00022801"/>
    </source>
</evidence>
<dbReference type="Proteomes" id="UP001345691">
    <property type="component" value="Unassembled WGS sequence"/>
</dbReference>
<dbReference type="EMBL" id="JAVRRF010000003">
    <property type="protein sequence ID" value="KAK5067051.1"/>
    <property type="molecule type" value="Genomic_DNA"/>
</dbReference>
<evidence type="ECO:0000256" key="4">
    <source>
        <dbReference type="SAM" id="MobiDB-lite"/>
    </source>
</evidence>
<feature type="compositionally biased region" description="Polar residues" evidence="4">
    <location>
        <begin position="61"/>
        <end position="73"/>
    </location>
</feature>
<feature type="compositionally biased region" description="Polar residues" evidence="4">
    <location>
        <begin position="259"/>
        <end position="283"/>
    </location>
</feature>
<feature type="region of interest" description="Disordered" evidence="4">
    <location>
        <begin position="43"/>
        <end position="80"/>
    </location>
</feature>
<dbReference type="InterPro" id="IPR038765">
    <property type="entry name" value="Papain-like_cys_pep_sf"/>
</dbReference>
<organism evidence="6 7">
    <name type="scientific">Exophiala sideris</name>
    <dbReference type="NCBI Taxonomy" id="1016849"/>
    <lineage>
        <taxon>Eukaryota</taxon>
        <taxon>Fungi</taxon>
        <taxon>Dikarya</taxon>
        <taxon>Ascomycota</taxon>
        <taxon>Pezizomycotina</taxon>
        <taxon>Eurotiomycetes</taxon>
        <taxon>Chaetothyriomycetidae</taxon>
        <taxon>Chaetothyriales</taxon>
        <taxon>Herpotrichiellaceae</taxon>
        <taxon>Exophiala</taxon>
    </lineage>
</organism>
<proteinExistence type="inferred from homology"/>
<comment type="similarity">
    <text evidence="1">Belongs to the peptidase C48 family.</text>
</comment>
<dbReference type="Gene3D" id="3.40.395.10">
    <property type="entry name" value="Adenoviral Proteinase, Chain A"/>
    <property type="match status" value="1"/>
</dbReference>
<feature type="region of interest" description="Disordered" evidence="4">
    <location>
        <begin position="1"/>
        <end position="24"/>
    </location>
</feature>
<dbReference type="PROSITE" id="PS50600">
    <property type="entry name" value="ULP_PROTEASE"/>
    <property type="match status" value="1"/>
</dbReference>
<protein>
    <recommendedName>
        <fullName evidence="5">Ubiquitin-like protease family profile domain-containing protein</fullName>
    </recommendedName>
</protein>
<evidence type="ECO:0000313" key="6">
    <source>
        <dbReference type="EMBL" id="KAK5067051.1"/>
    </source>
</evidence>
<feature type="region of interest" description="Disordered" evidence="4">
    <location>
        <begin position="259"/>
        <end position="299"/>
    </location>
</feature>
<reference evidence="6 7" key="1">
    <citation type="submission" date="2023-08" db="EMBL/GenBank/DDBJ databases">
        <title>Black Yeasts Isolated from many extreme environments.</title>
        <authorList>
            <person name="Coleine C."/>
            <person name="Stajich J.E."/>
            <person name="Selbmann L."/>
        </authorList>
    </citation>
    <scope>NUCLEOTIDE SEQUENCE [LARGE SCALE GENOMIC DNA]</scope>
    <source>
        <strain evidence="6 7">CCFEE 6328</strain>
    </source>
</reference>
<feature type="region of interest" description="Disordered" evidence="4">
    <location>
        <begin position="182"/>
        <end position="236"/>
    </location>
</feature>
<evidence type="ECO:0000313" key="7">
    <source>
        <dbReference type="Proteomes" id="UP001345691"/>
    </source>
</evidence>
<feature type="compositionally biased region" description="Polar residues" evidence="4">
    <location>
        <begin position="182"/>
        <end position="219"/>
    </location>
</feature>
<accession>A0ABR0JP50</accession>
<keyword evidence="3" id="KW-0378">Hydrolase</keyword>
<evidence type="ECO:0000256" key="2">
    <source>
        <dbReference type="ARBA" id="ARBA00022670"/>
    </source>
</evidence>
<feature type="compositionally biased region" description="Basic and acidic residues" evidence="4">
    <location>
        <begin position="1"/>
        <end position="14"/>
    </location>
</feature>
<feature type="domain" description="Ubiquitin-like protease family profile" evidence="5">
    <location>
        <begin position="459"/>
        <end position="611"/>
    </location>
</feature>
<keyword evidence="7" id="KW-1185">Reference proteome</keyword>